<keyword evidence="4 6" id="KW-1133">Transmembrane helix</keyword>
<dbReference type="AlphaFoldDB" id="A0A1L9C4V0"/>
<feature type="transmembrane region" description="Helical" evidence="6">
    <location>
        <begin position="313"/>
        <end position="332"/>
    </location>
</feature>
<evidence type="ECO:0000313" key="8">
    <source>
        <dbReference type="EMBL" id="RNI13586.1"/>
    </source>
</evidence>
<evidence type="ECO:0000313" key="11">
    <source>
        <dbReference type="Proteomes" id="UP000193969"/>
    </source>
</evidence>
<dbReference type="InterPro" id="IPR030676">
    <property type="entry name" value="CitT-rel"/>
</dbReference>
<reference evidence="8 12" key="4">
    <citation type="submission" date="2018-10" db="EMBL/GenBank/DDBJ databases">
        <title>Cultivation of a novel Methanohalophilus strain from Kebrit Deep of the Red Sea and a genomic comparison of members of the genus Methanohalophilus.</title>
        <authorList>
            <person name="Guan Y."/>
            <person name="Ngugi D.K."/>
            <person name="Stingl U."/>
        </authorList>
    </citation>
    <scope>NUCLEOTIDE SEQUENCE [LARGE SCALE GENOMIC DNA]</scope>
    <source>
        <strain evidence="8 12">DSM 7471</strain>
    </source>
</reference>
<reference evidence="11" key="3">
    <citation type="submission" date="2017-04" db="EMBL/GenBank/DDBJ databases">
        <authorList>
            <person name="Varghese N."/>
            <person name="Submissions S."/>
        </authorList>
    </citation>
    <scope>NUCLEOTIDE SEQUENCE [LARGE SCALE GENOMIC DNA]</scope>
    <source>
        <strain evidence="11">FDF-1</strain>
    </source>
</reference>
<dbReference type="PANTHER" id="PTHR10283:SF82">
    <property type="entry name" value="SOLUTE CARRIER FAMILY 13 MEMBER 2"/>
    <property type="match status" value="1"/>
</dbReference>
<feature type="transmembrane region" description="Helical" evidence="6">
    <location>
        <begin position="6"/>
        <end position="25"/>
    </location>
</feature>
<proteinExistence type="inferred from homology"/>
<name>A0A1L9C4V0_9EURY</name>
<comment type="subcellular location">
    <subcellularLocation>
        <location evidence="1">Membrane</location>
        <topology evidence="1">Multi-pass membrane protein</topology>
    </subcellularLocation>
</comment>
<feature type="transmembrane region" description="Helical" evidence="6">
    <location>
        <begin position="37"/>
        <end position="66"/>
    </location>
</feature>
<dbReference type="EMBL" id="FXBN01000001">
    <property type="protein sequence ID" value="SMH35391.1"/>
    <property type="molecule type" value="Genomic_DNA"/>
</dbReference>
<feature type="transmembrane region" description="Helical" evidence="6">
    <location>
        <begin position="142"/>
        <end position="158"/>
    </location>
</feature>
<evidence type="ECO:0000256" key="2">
    <source>
        <dbReference type="ARBA" id="ARBA00007349"/>
    </source>
</evidence>
<keyword evidence="5 6" id="KW-0472">Membrane</keyword>
<evidence type="ECO:0000256" key="3">
    <source>
        <dbReference type="ARBA" id="ARBA00022692"/>
    </source>
</evidence>
<gene>
    <name evidence="8" type="ORF">EFE41_03145</name>
    <name evidence="7" type="ORF">MPF_0350</name>
    <name evidence="9" type="ORF">SAMN06264941_0986</name>
</gene>
<feature type="transmembrane region" description="Helical" evidence="6">
    <location>
        <begin position="353"/>
        <end position="380"/>
    </location>
</feature>
<dbReference type="Proteomes" id="UP000185713">
    <property type="component" value="Unassembled WGS sequence"/>
</dbReference>
<evidence type="ECO:0000256" key="5">
    <source>
        <dbReference type="ARBA" id="ARBA00023136"/>
    </source>
</evidence>
<dbReference type="PANTHER" id="PTHR10283">
    <property type="entry name" value="SOLUTE CARRIER FAMILY 13 MEMBER"/>
    <property type="match status" value="1"/>
</dbReference>
<dbReference type="GO" id="GO:1905039">
    <property type="term" value="P:carboxylic acid transmembrane transport"/>
    <property type="evidence" value="ECO:0007669"/>
    <property type="project" value="UniProtKB-ARBA"/>
</dbReference>
<dbReference type="RefSeq" id="WP_072358463.1">
    <property type="nucleotide sequence ID" value="NZ_FXBN01000001.1"/>
</dbReference>
<dbReference type="GO" id="GO:0008514">
    <property type="term" value="F:organic anion transmembrane transporter activity"/>
    <property type="evidence" value="ECO:0007669"/>
    <property type="project" value="UniProtKB-ARBA"/>
</dbReference>
<dbReference type="Proteomes" id="UP000278252">
    <property type="component" value="Unassembled WGS sequence"/>
</dbReference>
<dbReference type="GO" id="GO:0005886">
    <property type="term" value="C:plasma membrane"/>
    <property type="evidence" value="ECO:0007669"/>
    <property type="project" value="TreeGrafter"/>
</dbReference>
<keyword evidence="11" id="KW-1185">Reference proteome</keyword>
<evidence type="ECO:0000313" key="9">
    <source>
        <dbReference type="EMBL" id="SMH35391.1"/>
    </source>
</evidence>
<comment type="similarity">
    <text evidence="2">Belongs to the SLC13A/DASS transporter (TC 2.A.47) family. DIT1 subfamily.</text>
</comment>
<dbReference type="OrthoDB" id="19068at2157"/>
<dbReference type="NCBIfam" id="TIGR00785">
    <property type="entry name" value="dass"/>
    <property type="match status" value="1"/>
</dbReference>
<evidence type="ECO:0000256" key="4">
    <source>
        <dbReference type="ARBA" id="ARBA00022989"/>
    </source>
</evidence>
<evidence type="ECO:0000313" key="12">
    <source>
        <dbReference type="Proteomes" id="UP000278252"/>
    </source>
</evidence>
<feature type="transmembrane region" description="Helical" evidence="6">
    <location>
        <begin position="432"/>
        <end position="457"/>
    </location>
</feature>
<feature type="transmembrane region" description="Helical" evidence="6">
    <location>
        <begin position="78"/>
        <end position="98"/>
    </location>
</feature>
<feature type="transmembrane region" description="Helical" evidence="6">
    <location>
        <begin position="210"/>
        <end position="236"/>
    </location>
</feature>
<dbReference type="Pfam" id="PF00939">
    <property type="entry name" value="Na_sulph_symp"/>
    <property type="match status" value="1"/>
</dbReference>
<feature type="transmembrane region" description="Helical" evidence="6">
    <location>
        <begin position="170"/>
        <end position="190"/>
    </location>
</feature>
<feature type="transmembrane region" description="Helical" evidence="6">
    <location>
        <begin position="392"/>
        <end position="411"/>
    </location>
</feature>
<reference evidence="7 10" key="1">
    <citation type="submission" date="2014-12" db="EMBL/GenBank/DDBJ databases">
        <title>The genome sequence of Methanohalophilus portucalensis strain FDF1.</title>
        <authorList>
            <person name="Lai M.-C."/>
            <person name="Lai S.-J."/>
        </authorList>
    </citation>
    <scope>NUCLEOTIDE SEQUENCE [LARGE SCALE GENOMIC DNA]</scope>
    <source>
        <strain evidence="7 10">FDF-1</strain>
    </source>
</reference>
<dbReference type="EMBL" id="RJJH01000001">
    <property type="protein sequence ID" value="RNI13586.1"/>
    <property type="molecule type" value="Genomic_DNA"/>
</dbReference>
<evidence type="ECO:0000256" key="1">
    <source>
        <dbReference type="ARBA" id="ARBA00004141"/>
    </source>
</evidence>
<dbReference type="InterPro" id="IPR001898">
    <property type="entry name" value="SLC13A/DASS"/>
</dbReference>
<dbReference type="EMBL" id="JWTK01000002">
    <property type="protein sequence ID" value="OJH49562.1"/>
    <property type="molecule type" value="Genomic_DNA"/>
</dbReference>
<evidence type="ECO:0000313" key="7">
    <source>
        <dbReference type="EMBL" id="OJH49562.1"/>
    </source>
</evidence>
<dbReference type="PIRSF" id="PIRSF002457">
    <property type="entry name" value="DASS"/>
    <property type="match status" value="1"/>
</dbReference>
<protein>
    <submittedName>
        <fullName evidence="7">Anion transporter</fullName>
    </submittedName>
    <submittedName>
        <fullName evidence="8">DASS family sodium-coupled anion symporter</fullName>
    </submittedName>
    <submittedName>
        <fullName evidence="9">Solute carrier family 13 (Sodium-dependent dicarboxylate transporter), member 2/3/5</fullName>
    </submittedName>
</protein>
<reference evidence="9" key="2">
    <citation type="submission" date="2017-04" db="EMBL/GenBank/DDBJ databases">
        <authorList>
            <person name="Afonso C.L."/>
            <person name="Miller P.J."/>
            <person name="Scott M.A."/>
            <person name="Spackman E."/>
            <person name="Goraichik I."/>
            <person name="Dimitrov K.M."/>
            <person name="Suarez D.L."/>
            <person name="Swayne D.E."/>
        </authorList>
    </citation>
    <scope>NUCLEOTIDE SEQUENCE [LARGE SCALE GENOMIC DNA]</scope>
    <source>
        <strain evidence="9">FDF-1</strain>
    </source>
</reference>
<dbReference type="STRING" id="523843.SAMN06264941_0986"/>
<dbReference type="Proteomes" id="UP000193969">
    <property type="component" value="Unassembled WGS sequence"/>
</dbReference>
<evidence type="ECO:0000256" key="6">
    <source>
        <dbReference type="SAM" id="Phobius"/>
    </source>
</evidence>
<sequence>MGNGGTNRAVVLFSLIVLIGIFLLPSPDGLSTEAKNALGIFLLAIILWTTNALPLSVTGLFVIVLLPLLNVMSSKAAFALFGNKAVFFILGAFILAAAMMKTGLSKRVALLMLGRFDRTPRRLLCSIMCTSALLSFIMPEHAVAAIMFPVVGSIADSLELEPLNSKYGTLLFLSMAWGTIIGGVGTLLGGARNPLAIGLLEESAGMSISFFEWCVAAIPIVFVMLAAGFVVLNLFFRIDVKDVKAAKDVLARELDNIGQMSIIEKKTAIIITITILAWIFFGTDMGLAVIAILAAVALFMLDILSWDDVESNVNWGIILMYGGAIAMGSALAKTGAALWISNLVLDNGYLTPLLLLIIVSLVSIFLTEGISNSAAVAILLPIGFSIGDVLGINPIAMVYMIAIPAGLAFILPMGTPPNAIAYSSGYYEIKEVILPGLILNLIAWIVFIIMALVYWPLVGINIT</sequence>
<keyword evidence="3 6" id="KW-0812">Transmembrane</keyword>
<accession>A0A1L9C4V0</accession>
<feature type="transmembrane region" description="Helical" evidence="6">
    <location>
        <begin position="268"/>
        <end position="301"/>
    </location>
</feature>
<organism evidence="7 10">
    <name type="scientific">Methanohalophilus portucalensis FDF-1</name>
    <dbReference type="NCBI Taxonomy" id="523843"/>
    <lineage>
        <taxon>Archaea</taxon>
        <taxon>Methanobacteriati</taxon>
        <taxon>Methanobacteriota</taxon>
        <taxon>Stenosarchaea group</taxon>
        <taxon>Methanomicrobia</taxon>
        <taxon>Methanosarcinales</taxon>
        <taxon>Methanosarcinaceae</taxon>
        <taxon>Methanohalophilus</taxon>
    </lineage>
</organism>
<evidence type="ECO:0000313" key="10">
    <source>
        <dbReference type="Proteomes" id="UP000185713"/>
    </source>
</evidence>